<feature type="region of interest" description="Disordered" evidence="1">
    <location>
        <begin position="304"/>
        <end position="336"/>
    </location>
</feature>
<protein>
    <submittedName>
        <fullName evidence="2">Uncharacterized protein</fullName>
    </submittedName>
</protein>
<name>A0A4Y9Z6H8_9AGAM</name>
<feature type="compositionally biased region" description="Polar residues" evidence="1">
    <location>
        <begin position="252"/>
        <end position="272"/>
    </location>
</feature>
<sequence length="336" mass="36133">MIRAAAMASPNAEERGAMDELFMERLEAFTEKTLSDISLGKISPKLYAVHSVLVATSRLLESLHATTGTHSFFVVVDPDKPDDDGFLGGTLVGREFWRGMRAGGANGARAFHAQAVSAAQGATLASGGTPTPAVSAAPSKLPSHQLKAEVYAGVRAALRATSGVRNADMKWTNHERLSTYGVRIEGWPPNVPLQNPSSLSMSQNRLLKDCLDRGTLKFHKLDDAGDTDQVNLAQGSDGTGGDISWAVADEPSASQADASQANRVNSTPQFTVSRDRVAQRETPSWSKLDPALRELSDVTMSFDPTVPLLQSEESRFPVDTEQDGSRKRKRDDIDGV</sequence>
<evidence type="ECO:0000313" key="3">
    <source>
        <dbReference type="Proteomes" id="UP000298327"/>
    </source>
</evidence>
<dbReference type="AlphaFoldDB" id="A0A4Y9Z6H8"/>
<dbReference type="Proteomes" id="UP000298327">
    <property type="component" value="Unassembled WGS sequence"/>
</dbReference>
<organism evidence="2 3">
    <name type="scientific">Dentipellis fragilis</name>
    <dbReference type="NCBI Taxonomy" id="205917"/>
    <lineage>
        <taxon>Eukaryota</taxon>
        <taxon>Fungi</taxon>
        <taxon>Dikarya</taxon>
        <taxon>Basidiomycota</taxon>
        <taxon>Agaricomycotina</taxon>
        <taxon>Agaricomycetes</taxon>
        <taxon>Russulales</taxon>
        <taxon>Hericiaceae</taxon>
        <taxon>Dentipellis</taxon>
    </lineage>
</organism>
<comment type="caution">
    <text evidence="2">The sequence shown here is derived from an EMBL/GenBank/DDBJ whole genome shotgun (WGS) entry which is preliminary data.</text>
</comment>
<feature type="region of interest" description="Disordered" evidence="1">
    <location>
        <begin position="251"/>
        <end position="292"/>
    </location>
</feature>
<gene>
    <name evidence="2" type="ORF">EVG20_g2539</name>
</gene>
<reference evidence="2 3" key="1">
    <citation type="submission" date="2019-02" db="EMBL/GenBank/DDBJ databases">
        <title>Genome sequencing of the rare red list fungi Dentipellis fragilis.</title>
        <authorList>
            <person name="Buettner E."/>
            <person name="Kellner H."/>
        </authorList>
    </citation>
    <scope>NUCLEOTIDE SEQUENCE [LARGE SCALE GENOMIC DNA]</scope>
    <source>
        <strain evidence="2 3">DSM 105465</strain>
    </source>
</reference>
<accession>A0A4Y9Z6H8</accession>
<proteinExistence type="predicted"/>
<keyword evidence="3" id="KW-1185">Reference proteome</keyword>
<evidence type="ECO:0000313" key="2">
    <source>
        <dbReference type="EMBL" id="TFY70466.1"/>
    </source>
</evidence>
<dbReference type="EMBL" id="SEOQ01000100">
    <property type="protein sequence ID" value="TFY70466.1"/>
    <property type="molecule type" value="Genomic_DNA"/>
</dbReference>
<evidence type="ECO:0000256" key="1">
    <source>
        <dbReference type="SAM" id="MobiDB-lite"/>
    </source>
</evidence>
<dbReference type="OrthoDB" id="3223825at2759"/>